<proteinExistence type="predicted"/>
<evidence type="ECO:0000313" key="4">
    <source>
        <dbReference type="Proteomes" id="UP000007305"/>
    </source>
</evidence>
<keyword evidence="1" id="KW-0472">Membrane</keyword>
<evidence type="ECO:0000313" key="3">
    <source>
        <dbReference type="EnsemblPlants" id="Zm00001eb425390_P001"/>
    </source>
</evidence>
<reference evidence="3" key="3">
    <citation type="submission" date="2021-05" db="UniProtKB">
        <authorList>
            <consortium name="EnsemblPlants"/>
        </authorList>
    </citation>
    <scope>IDENTIFICATION</scope>
    <source>
        <strain evidence="3">cv. B73</strain>
    </source>
</reference>
<dbReference type="Gramene" id="Zm00001eb425390_T001">
    <property type="protein sequence ID" value="Zm00001eb425390_P001"/>
    <property type="gene ID" value="Zm00001eb425390"/>
</dbReference>
<dbReference type="AlphaFoldDB" id="A0A804UMB9"/>
<keyword evidence="1" id="KW-1133">Transmembrane helix</keyword>
<evidence type="ECO:0000256" key="1">
    <source>
        <dbReference type="SAM" id="Phobius"/>
    </source>
</evidence>
<feature type="transmembrane region" description="Helical" evidence="1">
    <location>
        <begin position="21"/>
        <end position="45"/>
    </location>
</feature>
<evidence type="ECO:0000259" key="2">
    <source>
        <dbReference type="Pfam" id="PF24057"/>
    </source>
</evidence>
<feature type="domain" description="DUF7358" evidence="2">
    <location>
        <begin position="14"/>
        <end position="88"/>
    </location>
</feature>
<keyword evidence="4" id="KW-1185">Reference proteome</keyword>
<dbReference type="Pfam" id="PF24057">
    <property type="entry name" value="DUF7358"/>
    <property type="match status" value="1"/>
</dbReference>
<keyword evidence="1" id="KW-0812">Transmembrane</keyword>
<feature type="transmembrane region" description="Helical" evidence="1">
    <location>
        <begin position="51"/>
        <end position="72"/>
    </location>
</feature>
<sequence>MRPTEPARLVGLVRALRRRSVALAAVNLATAAVGVAAEVAGVWMRCETKEWCAVVAVAALTLVKIVAMVGMARAQEVTALAVASDAERGGGGSVGGPSQDFAKRETRVGRHCFSLATFRMRTYVRTSYNSRPVDSYIYTVHREQLSSFQFQ</sequence>
<dbReference type="Proteomes" id="UP000007305">
    <property type="component" value="Chromosome 10"/>
</dbReference>
<dbReference type="FunCoup" id="A0A804UMB9">
    <property type="interactions" value="473"/>
</dbReference>
<dbReference type="InParanoid" id="A0A804UMB9"/>
<dbReference type="InterPro" id="IPR055782">
    <property type="entry name" value="DUF7358"/>
</dbReference>
<organism evidence="3 4">
    <name type="scientific">Zea mays</name>
    <name type="common">Maize</name>
    <dbReference type="NCBI Taxonomy" id="4577"/>
    <lineage>
        <taxon>Eukaryota</taxon>
        <taxon>Viridiplantae</taxon>
        <taxon>Streptophyta</taxon>
        <taxon>Embryophyta</taxon>
        <taxon>Tracheophyta</taxon>
        <taxon>Spermatophyta</taxon>
        <taxon>Magnoliopsida</taxon>
        <taxon>Liliopsida</taxon>
        <taxon>Poales</taxon>
        <taxon>Poaceae</taxon>
        <taxon>PACMAD clade</taxon>
        <taxon>Panicoideae</taxon>
        <taxon>Andropogonodae</taxon>
        <taxon>Andropogoneae</taxon>
        <taxon>Tripsacinae</taxon>
        <taxon>Zea</taxon>
    </lineage>
</organism>
<dbReference type="EnsemblPlants" id="Zm00001eb425390_T001">
    <property type="protein sequence ID" value="Zm00001eb425390_P001"/>
    <property type="gene ID" value="Zm00001eb425390"/>
</dbReference>
<reference evidence="4" key="1">
    <citation type="journal article" date="2009" name="Science">
        <title>The B73 maize genome: complexity, diversity, and dynamics.</title>
        <authorList>
            <person name="Schnable P.S."/>
            <person name="Ware D."/>
            <person name="Fulton R.S."/>
            <person name="Stein J.C."/>
            <person name="Wei F."/>
            <person name="Pasternak S."/>
            <person name="Liang C."/>
            <person name="Zhang J."/>
            <person name="Fulton L."/>
            <person name="Graves T.A."/>
            <person name="Minx P."/>
            <person name="Reily A.D."/>
            <person name="Courtney L."/>
            <person name="Kruchowski S.S."/>
            <person name="Tomlinson C."/>
            <person name="Strong C."/>
            <person name="Delehaunty K."/>
            <person name="Fronick C."/>
            <person name="Courtney B."/>
            <person name="Rock S.M."/>
            <person name="Belter E."/>
            <person name="Du F."/>
            <person name="Kim K."/>
            <person name="Abbott R.M."/>
            <person name="Cotton M."/>
            <person name="Levy A."/>
            <person name="Marchetto P."/>
            <person name="Ochoa K."/>
            <person name="Jackson S.M."/>
            <person name="Gillam B."/>
            <person name="Chen W."/>
            <person name="Yan L."/>
            <person name="Higginbotham J."/>
            <person name="Cardenas M."/>
            <person name="Waligorski J."/>
            <person name="Applebaum E."/>
            <person name="Phelps L."/>
            <person name="Falcone J."/>
            <person name="Kanchi K."/>
            <person name="Thane T."/>
            <person name="Scimone A."/>
            <person name="Thane N."/>
            <person name="Henke J."/>
            <person name="Wang T."/>
            <person name="Ruppert J."/>
            <person name="Shah N."/>
            <person name="Rotter K."/>
            <person name="Hodges J."/>
            <person name="Ingenthron E."/>
            <person name="Cordes M."/>
            <person name="Kohlberg S."/>
            <person name="Sgro J."/>
            <person name="Delgado B."/>
            <person name="Mead K."/>
            <person name="Chinwalla A."/>
            <person name="Leonard S."/>
            <person name="Crouse K."/>
            <person name="Collura K."/>
            <person name="Kudrna D."/>
            <person name="Currie J."/>
            <person name="He R."/>
            <person name="Angelova A."/>
            <person name="Rajasekar S."/>
            <person name="Mueller T."/>
            <person name="Lomeli R."/>
            <person name="Scara G."/>
            <person name="Ko A."/>
            <person name="Delaney K."/>
            <person name="Wissotski M."/>
            <person name="Lopez G."/>
            <person name="Campos D."/>
            <person name="Braidotti M."/>
            <person name="Ashley E."/>
            <person name="Golser W."/>
            <person name="Kim H."/>
            <person name="Lee S."/>
            <person name="Lin J."/>
            <person name="Dujmic Z."/>
            <person name="Kim W."/>
            <person name="Talag J."/>
            <person name="Zuccolo A."/>
            <person name="Fan C."/>
            <person name="Sebastian A."/>
            <person name="Kramer M."/>
            <person name="Spiegel L."/>
            <person name="Nascimento L."/>
            <person name="Zutavern T."/>
            <person name="Miller B."/>
            <person name="Ambroise C."/>
            <person name="Muller S."/>
            <person name="Spooner W."/>
            <person name="Narechania A."/>
            <person name="Ren L."/>
            <person name="Wei S."/>
            <person name="Kumari S."/>
            <person name="Faga B."/>
            <person name="Levy M.J."/>
            <person name="McMahan L."/>
            <person name="Van Buren P."/>
            <person name="Vaughn M.W."/>
            <person name="Ying K."/>
            <person name="Yeh C.-T."/>
            <person name="Emrich S.J."/>
            <person name="Jia Y."/>
            <person name="Kalyanaraman A."/>
            <person name="Hsia A.-P."/>
            <person name="Barbazuk W.B."/>
            <person name="Baucom R.S."/>
            <person name="Brutnell T.P."/>
            <person name="Carpita N.C."/>
            <person name="Chaparro C."/>
            <person name="Chia J.-M."/>
            <person name="Deragon J.-M."/>
            <person name="Estill J.C."/>
            <person name="Fu Y."/>
            <person name="Jeddeloh J.A."/>
            <person name="Han Y."/>
            <person name="Lee H."/>
            <person name="Li P."/>
            <person name="Lisch D.R."/>
            <person name="Liu S."/>
            <person name="Liu Z."/>
            <person name="Nagel D.H."/>
            <person name="McCann M.C."/>
            <person name="SanMiguel P."/>
            <person name="Myers A.M."/>
            <person name="Nettleton D."/>
            <person name="Nguyen J."/>
            <person name="Penning B.W."/>
            <person name="Ponnala L."/>
            <person name="Schneider K.L."/>
            <person name="Schwartz D.C."/>
            <person name="Sharma A."/>
            <person name="Soderlund C."/>
            <person name="Springer N.M."/>
            <person name="Sun Q."/>
            <person name="Wang H."/>
            <person name="Waterman M."/>
            <person name="Westerman R."/>
            <person name="Wolfgruber T.K."/>
            <person name="Yang L."/>
            <person name="Yu Y."/>
            <person name="Zhang L."/>
            <person name="Zhou S."/>
            <person name="Zhu Q."/>
            <person name="Bennetzen J.L."/>
            <person name="Dawe R.K."/>
            <person name="Jiang J."/>
            <person name="Jiang N."/>
            <person name="Presting G.G."/>
            <person name="Wessler S.R."/>
            <person name="Aluru S."/>
            <person name="Martienssen R.A."/>
            <person name="Clifton S.W."/>
            <person name="McCombie W.R."/>
            <person name="Wing R.A."/>
            <person name="Wilson R.K."/>
        </authorList>
    </citation>
    <scope>NUCLEOTIDE SEQUENCE [LARGE SCALE GENOMIC DNA]</scope>
    <source>
        <strain evidence="4">cv. B73</strain>
    </source>
</reference>
<reference evidence="3" key="2">
    <citation type="submission" date="2019-07" db="EMBL/GenBank/DDBJ databases">
        <authorList>
            <person name="Seetharam A."/>
            <person name="Woodhouse M."/>
            <person name="Cannon E."/>
        </authorList>
    </citation>
    <scope>NUCLEOTIDE SEQUENCE [LARGE SCALE GENOMIC DNA]</scope>
    <source>
        <strain evidence="3">cv. B73</strain>
    </source>
</reference>
<name>A0A804UMB9_MAIZE</name>
<accession>A0A804UMB9</accession>
<protein>
    <recommendedName>
        <fullName evidence="2">DUF7358 domain-containing protein</fullName>
    </recommendedName>
</protein>